<evidence type="ECO:0000313" key="1">
    <source>
        <dbReference type="EMBL" id="QNI80860.1"/>
    </source>
</evidence>
<name>A0A7G8FH21_9VIRU</name>
<organism evidence="1 2">
    <name type="scientific">Caesalpinia pluviosa associated gemycircularvirus</name>
    <dbReference type="NCBI Taxonomy" id="2763230"/>
    <lineage>
        <taxon>Viruses</taxon>
        <taxon>Monodnaviria</taxon>
        <taxon>Shotokuvirae</taxon>
        <taxon>Cressdnaviricota</taxon>
        <taxon>Repensiviricetes</taxon>
        <taxon>Geplafuvirales</taxon>
        <taxon>Genomoviridae</taxon>
        <taxon>Gemycircularvirus</taxon>
    </lineage>
</organism>
<keyword evidence="1" id="KW-0167">Capsid protein</keyword>
<protein>
    <submittedName>
        <fullName evidence="1">Coat protein</fullName>
    </submittedName>
</protein>
<keyword evidence="2" id="KW-1185">Reference proteome</keyword>
<reference evidence="1" key="1">
    <citation type="submission" date="2020-01" db="EMBL/GenBank/DDBJ databases">
        <title>New genomovirus associated with trees and cultivated species in Brazil.</title>
        <authorList>
            <person name="Batista J.G."/>
            <person name="Nery F.M.B."/>
            <person name="Reis L.N.A."/>
            <person name="Melo F.L."/>
            <person name="Melo F.F.S."/>
            <person name="Boiteux L.S."/>
            <person name="Pereira-Carvalho R.C."/>
        </authorList>
    </citation>
    <scope>NUCLEOTIDE SEQUENCE</scope>
    <source>
        <strain evidence="1">DF 226</strain>
    </source>
</reference>
<sequence length="314" mass="36468">MPYGKRKRVYASSNAYRAKRTRYGAKRYIRKRKAWYRRSFRRRRSGGRLSNYRKMLLRNTMHLPHYVAARCDTWGIGTSVNSKFDQTSAMTFIWYPMMDTDVWKKIGQELPNSTAIGLWENKDNLIHRNHKSIPDKLQNIVCRGGRINFSFTVSPTRHDDPEYSLEDFNFEPDMKFEVFYIWVINGSQLYQFNNQLWNCGFQPSDIPDFNTEVGKVIGKRTIKLNSVKTSGTCSFKVKPHCIKDDNYAAKRSATSKMITGHDQPAVIIKFTMPGEIPQVKNSQGIYVNNMQAIINVDRRISFSGDAILPEKFDA</sequence>
<dbReference type="GO" id="GO:0019028">
    <property type="term" value="C:viral capsid"/>
    <property type="evidence" value="ECO:0007669"/>
    <property type="project" value="UniProtKB-KW"/>
</dbReference>
<accession>A0A7G8FH21</accession>
<proteinExistence type="predicted"/>
<dbReference type="Proteomes" id="UP001242554">
    <property type="component" value="Segment"/>
</dbReference>
<dbReference type="EMBL" id="MN954870">
    <property type="protein sequence ID" value="QNI80860.1"/>
    <property type="molecule type" value="Genomic_DNA"/>
</dbReference>
<evidence type="ECO:0000313" key="2">
    <source>
        <dbReference type="Proteomes" id="UP001242554"/>
    </source>
</evidence>
<keyword evidence="1" id="KW-0946">Virion</keyword>